<dbReference type="AlphaFoldDB" id="A0A9N8HG64"/>
<dbReference type="GO" id="GO:0051726">
    <property type="term" value="P:regulation of cell cycle"/>
    <property type="evidence" value="ECO:0007669"/>
    <property type="project" value="InterPro"/>
</dbReference>
<keyword evidence="3" id="KW-1185">Reference proteome</keyword>
<feature type="region of interest" description="Disordered" evidence="1">
    <location>
        <begin position="1"/>
        <end position="21"/>
    </location>
</feature>
<proteinExistence type="predicted"/>
<name>A0A9N8HG64_9STRA</name>
<dbReference type="InterPro" id="IPR030445">
    <property type="entry name" value="H3-K79_meTrfase"/>
</dbReference>
<dbReference type="InterPro" id="IPR029063">
    <property type="entry name" value="SAM-dependent_MTases_sf"/>
</dbReference>
<dbReference type="EMBL" id="CAICTM010000466">
    <property type="protein sequence ID" value="CAB9511090.1"/>
    <property type="molecule type" value="Genomic_DNA"/>
</dbReference>
<dbReference type="Gene3D" id="3.40.50.150">
    <property type="entry name" value="Vaccinia Virus protein VP39"/>
    <property type="match status" value="1"/>
</dbReference>
<feature type="region of interest" description="Disordered" evidence="1">
    <location>
        <begin position="191"/>
        <end position="215"/>
    </location>
</feature>
<evidence type="ECO:0000256" key="1">
    <source>
        <dbReference type="SAM" id="MobiDB-lite"/>
    </source>
</evidence>
<evidence type="ECO:0000313" key="2">
    <source>
        <dbReference type="EMBL" id="CAB9511090.1"/>
    </source>
</evidence>
<dbReference type="OrthoDB" id="443402at2759"/>
<reference evidence="2" key="1">
    <citation type="submission" date="2020-06" db="EMBL/GenBank/DDBJ databases">
        <authorList>
            <consortium name="Plant Systems Biology data submission"/>
        </authorList>
    </citation>
    <scope>NUCLEOTIDE SEQUENCE</scope>
    <source>
        <strain evidence="2">D6</strain>
    </source>
</reference>
<organism evidence="2 3">
    <name type="scientific">Seminavis robusta</name>
    <dbReference type="NCBI Taxonomy" id="568900"/>
    <lineage>
        <taxon>Eukaryota</taxon>
        <taxon>Sar</taxon>
        <taxon>Stramenopiles</taxon>
        <taxon>Ochrophyta</taxon>
        <taxon>Bacillariophyta</taxon>
        <taxon>Bacillariophyceae</taxon>
        <taxon>Bacillariophycidae</taxon>
        <taxon>Naviculales</taxon>
        <taxon>Naviculaceae</taxon>
        <taxon>Seminavis</taxon>
    </lineage>
</organism>
<comment type="caution">
    <text evidence="2">The sequence shown here is derived from an EMBL/GenBank/DDBJ whole genome shotgun (WGS) entry which is preliminary data.</text>
</comment>
<protein>
    <submittedName>
        <fullName evidence="2">Histone methylation protein DOT1</fullName>
    </submittedName>
</protein>
<dbReference type="Proteomes" id="UP001153069">
    <property type="component" value="Unassembled WGS sequence"/>
</dbReference>
<feature type="compositionally biased region" description="Basic and acidic residues" evidence="1">
    <location>
        <begin position="192"/>
        <end position="202"/>
    </location>
</feature>
<gene>
    <name evidence="2" type="ORF">SEMRO_467_G149000.1</name>
</gene>
<dbReference type="PANTHER" id="PTHR21451">
    <property type="entry name" value="HISTONE H3 METHYLTRANSFERASE"/>
    <property type="match status" value="1"/>
</dbReference>
<dbReference type="GO" id="GO:0031151">
    <property type="term" value="F:histone H3K79 methyltransferase activity"/>
    <property type="evidence" value="ECO:0007669"/>
    <property type="project" value="InterPro"/>
</dbReference>
<dbReference type="PANTHER" id="PTHR21451:SF19">
    <property type="entry name" value="ACTIVATED IN BLOCKED UNFOLDED PROTEIN RESPONSE"/>
    <property type="match status" value="1"/>
</dbReference>
<accession>A0A9N8HG64</accession>
<evidence type="ECO:0000313" key="3">
    <source>
        <dbReference type="Proteomes" id="UP001153069"/>
    </source>
</evidence>
<sequence length="332" mass="37067">MSVEVAAPSCNNDENGESHNKQQYVIPSFLDVLLQSEFRILHQPPPLQANETQDDRDFVDHLLDTCWDATVSRSLLNSHEEDEGKEFTYGEITPTGVRQLLEDLELLTIFEDDSNSTDKEEVVFYDLGSGEGKLVAQVFLETLSTCHDNDKTKPKDRAILKRIVGIELSPARHAMAVHSWNALQQALLPSQAEKKNSHHQDYPSEADSDPEGIPASPAVLVDLQEAKASLRAKFATANRNTVELVHGDLSQLDFSDATHIYASSIFFPPPVLEAMSQTIMDYSTAHGKLKMVAALSDLELLETEDSGWEKRVQRLQMSWGGANVRLYSPKDY</sequence>